<evidence type="ECO:0000313" key="3">
    <source>
        <dbReference type="EMBL" id="CAE0364853.1"/>
    </source>
</evidence>
<proteinExistence type="predicted"/>
<reference evidence="3" key="1">
    <citation type="submission" date="2021-01" db="EMBL/GenBank/DDBJ databases">
        <authorList>
            <person name="Corre E."/>
            <person name="Pelletier E."/>
            <person name="Niang G."/>
            <person name="Scheremetjew M."/>
            <person name="Finn R."/>
            <person name="Kale V."/>
            <person name="Holt S."/>
            <person name="Cochrane G."/>
            <person name="Meng A."/>
            <person name="Brown T."/>
            <person name="Cohen L."/>
        </authorList>
    </citation>
    <scope>NUCLEOTIDE SEQUENCE</scope>
    <source>
        <strain evidence="3">CCMP1510</strain>
    </source>
</reference>
<name>A0A7S3JTT0_9STRA</name>
<evidence type="ECO:0000256" key="2">
    <source>
        <dbReference type="SAM" id="Phobius"/>
    </source>
</evidence>
<keyword evidence="2" id="KW-0472">Membrane</keyword>
<dbReference type="EMBL" id="HBIJ01007934">
    <property type="protein sequence ID" value="CAE0364853.1"/>
    <property type="molecule type" value="Transcribed_RNA"/>
</dbReference>
<feature type="transmembrane region" description="Helical" evidence="2">
    <location>
        <begin position="37"/>
        <end position="67"/>
    </location>
</feature>
<feature type="compositionally biased region" description="Pro residues" evidence="1">
    <location>
        <begin position="383"/>
        <end position="392"/>
    </location>
</feature>
<sequence length="448" mass="48136">MYRDVHSLDCLSARSRLQALRLDAPVLSPAATSSFDLVTAALMTALLSALAAAGAILAPVLSGVLVGGRSSSTRKRKYAVASEEDDSQGLALGERFGPRFRHWVRLRVGTARALWETCRFLWREAFGDNGVEMLADAWAPCVLEGVEEYGKYAVYRLALKAGPGKALPLEVGQAVSIMCLDSKSRVARAECWSAAFADANAWNRGVVDLVGPAAGKDRENDQEAKAVFDALDALGTGAEAAVRPGKRYFAYDGPHLPITRLVCFAQDAGSLPILQLLAESLPLGRSTVREADVYWIGSDETLEPQDDDLYAALEDLYYTYHTKMALNCILDDPSLDPPRVVTSEVTKSSPQPPPSKPQDTTTPPRRAGGPLGAAFGNPMRAPIEPPSAPEQPPRLGLFGRNPDLSEVVDVWRHGTLAVVAGSNDFNTDVSDHLTSALGYPTDCVLVFA</sequence>
<gene>
    <name evidence="3" type="ORF">ALAG00032_LOCUS5595</name>
</gene>
<dbReference type="AlphaFoldDB" id="A0A7S3JTT0"/>
<evidence type="ECO:0000256" key="1">
    <source>
        <dbReference type="SAM" id="MobiDB-lite"/>
    </source>
</evidence>
<protein>
    <submittedName>
        <fullName evidence="3">Uncharacterized protein</fullName>
    </submittedName>
</protein>
<feature type="region of interest" description="Disordered" evidence="1">
    <location>
        <begin position="339"/>
        <end position="393"/>
    </location>
</feature>
<keyword evidence="2" id="KW-1133">Transmembrane helix</keyword>
<keyword evidence="2" id="KW-0812">Transmembrane</keyword>
<accession>A0A7S3JTT0</accession>
<organism evidence="3">
    <name type="scientific">Aureoumbra lagunensis</name>
    <dbReference type="NCBI Taxonomy" id="44058"/>
    <lineage>
        <taxon>Eukaryota</taxon>
        <taxon>Sar</taxon>
        <taxon>Stramenopiles</taxon>
        <taxon>Ochrophyta</taxon>
        <taxon>Pelagophyceae</taxon>
        <taxon>Pelagomonadales</taxon>
        <taxon>Aureoumbra</taxon>
    </lineage>
</organism>